<dbReference type="PATRIC" id="fig|669502.6.peg.344"/>
<evidence type="ECO:0000256" key="4">
    <source>
        <dbReference type="ARBA" id="ARBA00022723"/>
    </source>
</evidence>
<feature type="binding site" evidence="8">
    <location>
        <position position="107"/>
    </location>
    <ligand>
        <name>ATP</name>
        <dbReference type="ChEBI" id="CHEBI:30616"/>
    </ligand>
</feature>
<evidence type="ECO:0000313" key="10">
    <source>
        <dbReference type="EMBL" id="AGS07039.1"/>
    </source>
</evidence>
<feature type="domain" description="ATP-grasp" evidence="9">
    <location>
        <begin position="9"/>
        <end position="231"/>
    </location>
</feature>
<dbReference type="InterPro" id="IPR011761">
    <property type="entry name" value="ATP-grasp"/>
</dbReference>
<dbReference type="GO" id="GO:0000287">
    <property type="term" value="F:magnesium ion binding"/>
    <property type="evidence" value="ECO:0007669"/>
    <property type="project" value="UniProtKB-UniRule"/>
</dbReference>
<feature type="binding site" evidence="8">
    <location>
        <begin position="326"/>
        <end position="328"/>
    </location>
    <ligand>
        <name>substrate</name>
        <note>ligand shared with subunit alpha</note>
    </ligand>
</feature>
<dbReference type="FunFam" id="3.30.470.20:FF:000002">
    <property type="entry name" value="Succinate--CoA ligase [ADP-forming] subunit beta"/>
    <property type="match status" value="1"/>
</dbReference>
<dbReference type="InterPro" id="IPR005811">
    <property type="entry name" value="SUCC_ACL_C"/>
</dbReference>
<proteinExistence type="inferred from homology"/>
<keyword evidence="7 8" id="KW-0460">Magnesium</keyword>
<dbReference type="InterPro" id="IPR016102">
    <property type="entry name" value="Succinyl-CoA_synth-like"/>
</dbReference>
<evidence type="ECO:0000256" key="5">
    <source>
        <dbReference type="ARBA" id="ARBA00022741"/>
    </source>
</evidence>
<feature type="binding site" evidence="8">
    <location>
        <position position="269"/>
    </location>
    <ligand>
        <name>substrate</name>
        <note>ligand shared with subunit alpha</note>
    </ligand>
</feature>
<dbReference type="EMBL" id="CP003468">
    <property type="protein sequence ID" value="AGS07039.1"/>
    <property type="molecule type" value="Genomic_DNA"/>
</dbReference>
<accession>S5R4A7</accession>
<dbReference type="Pfam" id="PF00549">
    <property type="entry name" value="Ligase_CoA"/>
    <property type="match status" value="1"/>
</dbReference>
<dbReference type="InterPro" id="IPR005809">
    <property type="entry name" value="Succ_CoA_ligase-like_bsu"/>
</dbReference>
<dbReference type="HOGENOM" id="CLU_037430_0_2_4"/>
<feature type="binding site" evidence="8">
    <location>
        <position position="102"/>
    </location>
    <ligand>
        <name>ATP</name>
        <dbReference type="ChEBI" id="CHEBI:30616"/>
    </ligand>
</feature>
<feature type="binding site" evidence="8">
    <location>
        <position position="199"/>
    </location>
    <ligand>
        <name>Mg(2+)</name>
        <dbReference type="ChEBI" id="CHEBI:18420"/>
    </ligand>
</feature>
<evidence type="ECO:0000256" key="6">
    <source>
        <dbReference type="ARBA" id="ARBA00022840"/>
    </source>
</evidence>
<reference evidence="10 11" key="1">
    <citation type="journal article" date="2013" name="Curr. Biol.">
        <title>Defensive bacteriome symbiont with a drastically reduced genome.</title>
        <authorList>
            <person name="Nakabachi A."/>
            <person name="Ueoka R."/>
            <person name="Oshima K."/>
            <person name="Teta R."/>
            <person name="Mangoni A."/>
            <person name="Gurgui M."/>
            <person name="Oldham N.J."/>
            <person name="van Echten-Deckert G."/>
            <person name="Okamura K."/>
            <person name="Yamamoto K."/>
            <person name="Inoue H."/>
            <person name="Ohkuma M."/>
            <person name="Hongoh Y."/>
            <person name="Miyagishima S.Y."/>
            <person name="Hattori M."/>
            <person name="Piel J."/>
            <person name="Fukatsu T."/>
        </authorList>
    </citation>
    <scope>NUCLEOTIDE SEQUENCE [LARGE SCALE GENOMIC DNA]</scope>
    <source>
        <strain evidence="10 11">DC</strain>
    </source>
</reference>
<dbReference type="EC" id="6.2.1.5" evidence="8"/>
<feature type="binding site" evidence="8">
    <location>
        <begin position="53"/>
        <end position="55"/>
    </location>
    <ligand>
        <name>ATP</name>
        <dbReference type="ChEBI" id="CHEBI:30616"/>
    </ligand>
</feature>
<dbReference type="GO" id="GO:0004776">
    <property type="term" value="F:succinate-CoA ligase (GDP-forming) activity"/>
    <property type="evidence" value="ECO:0007669"/>
    <property type="project" value="RHEA"/>
</dbReference>
<comment type="function">
    <text evidence="8">Succinyl-CoA synthetase functions in the citric acid cycle (TCA), coupling the hydrolysis of succinyl-CoA to the synthesis of either ATP or GTP and thus represents the only step of substrate-level phosphorylation in the TCA. The beta subunit provides nucleotide specificity of the enzyme and binds the substrate succinate, while the binding sites for coenzyme A and phosphate are found in the alpha subunit.</text>
</comment>
<dbReference type="OrthoDB" id="9802602at2"/>
<keyword evidence="5 8" id="KW-0547">Nucleotide-binding</keyword>
<feature type="binding site" evidence="8">
    <location>
        <position position="99"/>
    </location>
    <ligand>
        <name>ATP</name>
        <dbReference type="ChEBI" id="CHEBI:30616"/>
    </ligand>
</feature>
<evidence type="ECO:0000256" key="1">
    <source>
        <dbReference type="ARBA" id="ARBA00009182"/>
    </source>
</evidence>
<evidence type="ECO:0000313" key="11">
    <source>
        <dbReference type="Proteomes" id="UP000015216"/>
    </source>
</evidence>
<dbReference type="PIRSF" id="PIRSF001554">
    <property type="entry name" value="SucCS_beta"/>
    <property type="match status" value="1"/>
</dbReference>
<name>S5R4A7_9PROT</name>
<dbReference type="NCBIfam" id="TIGR01016">
    <property type="entry name" value="sucCoAbeta"/>
    <property type="match status" value="1"/>
</dbReference>
<comment type="pathway">
    <text evidence="8">Carbohydrate metabolism; tricarboxylic acid cycle; succinate from succinyl-CoA (ligase route): step 1/1.</text>
</comment>
<sequence length="396" mass="44424">MNIYEYQGKEILRKFNVTIPKGILCMNVDEAIKAAKKIGGNSWVIKAQIHAGGRGKCGGIKLAQSLEQVEKYTKKILGMQLITSQTNQKGENVFCVLIEEYIDIKKELYISFMTDRVQQNIIFMGSNKGGMDIEIISKNSPELLYKTIIDPLIGLTKNNIDNISKKISIPKNSLINFYEEIQNIYKSYWETDSLLLEINPLVINSKNKIISLDIKFNFDTNALFRHPEIISYQYAHKKYINKIDLMEIEASKFDLTYIPLNGNIGCLVNGAGLAMATMDTIKLFGGEPANFLDIGGGATIKTITEAFKIMMQQNNLKTILVNIFGGIVRCDIVAYGIISAFKSLLLDIPLIVRMKGTNEDIGKKILTKSNLPIINVNNLEEAAKKAIFISKNNNFK</sequence>
<feature type="binding site" evidence="8">
    <location>
        <position position="46"/>
    </location>
    <ligand>
        <name>ATP</name>
        <dbReference type="ChEBI" id="CHEBI:30616"/>
    </ligand>
</feature>
<dbReference type="KEGG" id="ssdc:SSDC_01775"/>
<comment type="cofactor">
    <cofactor evidence="8">
        <name>Mg(2+)</name>
        <dbReference type="ChEBI" id="CHEBI:18420"/>
    </cofactor>
    <text evidence="8">Binds 1 Mg(2+) ion per subunit.</text>
</comment>
<evidence type="ECO:0000256" key="8">
    <source>
        <dbReference type="HAMAP-Rule" id="MF_00558"/>
    </source>
</evidence>
<dbReference type="Gene3D" id="3.40.50.261">
    <property type="entry name" value="Succinyl-CoA synthetase domains"/>
    <property type="match status" value="1"/>
</dbReference>
<feature type="binding site" evidence="8">
    <location>
        <position position="213"/>
    </location>
    <ligand>
        <name>Mg(2+)</name>
        <dbReference type="ChEBI" id="CHEBI:18420"/>
    </ligand>
</feature>
<dbReference type="GO" id="GO:0006104">
    <property type="term" value="P:succinyl-CoA metabolic process"/>
    <property type="evidence" value="ECO:0007669"/>
    <property type="project" value="TreeGrafter"/>
</dbReference>
<evidence type="ECO:0000256" key="7">
    <source>
        <dbReference type="ARBA" id="ARBA00022842"/>
    </source>
</evidence>
<dbReference type="GO" id="GO:0006099">
    <property type="term" value="P:tricarboxylic acid cycle"/>
    <property type="evidence" value="ECO:0007669"/>
    <property type="project" value="UniProtKB-UniRule"/>
</dbReference>
<comment type="similarity">
    <text evidence="1 8">Belongs to the succinate/malate CoA ligase beta subunit family.</text>
</comment>
<dbReference type="RefSeq" id="WP_020915614.1">
    <property type="nucleotide sequence ID" value="NC_021885.1"/>
</dbReference>
<dbReference type="FunFam" id="3.30.1490.20:FF:000002">
    <property type="entry name" value="Succinate--CoA ligase [ADP-forming] subunit beta"/>
    <property type="match status" value="1"/>
</dbReference>
<keyword evidence="11" id="KW-1185">Reference proteome</keyword>
<comment type="catalytic activity">
    <reaction evidence="8">
        <text>GTP + succinate + CoA = succinyl-CoA + GDP + phosphate</text>
        <dbReference type="Rhea" id="RHEA:22120"/>
        <dbReference type="ChEBI" id="CHEBI:30031"/>
        <dbReference type="ChEBI" id="CHEBI:37565"/>
        <dbReference type="ChEBI" id="CHEBI:43474"/>
        <dbReference type="ChEBI" id="CHEBI:57287"/>
        <dbReference type="ChEBI" id="CHEBI:57292"/>
        <dbReference type="ChEBI" id="CHEBI:58189"/>
    </reaction>
</comment>
<dbReference type="InterPro" id="IPR013650">
    <property type="entry name" value="ATP-grasp_succ-CoA_synth-type"/>
</dbReference>
<evidence type="ECO:0000256" key="2">
    <source>
        <dbReference type="ARBA" id="ARBA00022532"/>
    </source>
</evidence>
<dbReference type="GO" id="GO:0005829">
    <property type="term" value="C:cytosol"/>
    <property type="evidence" value="ECO:0007669"/>
    <property type="project" value="TreeGrafter"/>
</dbReference>
<dbReference type="GO" id="GO:0005524">
    <property type="term" value="F:ATP binding"/>
    <property type="evidence" value="ECO:0007669"/>
    <property type="project" value="UniProtKB-UniRule"/>
</dbReference>
<gene>
    <name evidence="8 10" type="primary">sucC</name>
    <name evidence="10" type="ORF">SSDC_01775</name>
</gene>
<dbReference type="UniPathway" id="UPA00223">
    <property type="reaction ID" value="UER00999"/>
</dbReference>
<dbReference type="AlphaFoldDB" id="S5R4A7"/>
<dbReference type="HAMAP" id="MF_00558">
    <property type="entry name" value="Succ_CoA_beta"/>
    <property type="match status" value="1"/>
</dbReference>
<dbReference type="PROSITE" id="PS50975">
    <property type="entry name" value="ATP_GRASP"/>
    <property type="match status" value="1"/>
</dbReference>
<dbReference type="InterPro" id="IPR017866">
    <property type="entry name" value="Succ-CoA_synthase_bsu_CS"/>
</dbReference>
<dbReference type="Pfam" id="PF08442">
    <property type="entry name" value="ATP-grasp_2"/>
    <property type="match status" value="1"/>
</dbReference>
<dbReference type="Gene3D" id="3.30.1490.20">
    <property type="entry name" value="ATP-grasp fold, A domain"/>
    <property type="match status" value="1"/>
</dbReference>
<dbReference type="PANTHER" id="PTHR11815:SF10">
    <property type="entry name" value="SUCCINATE--COA LIGASE [GDP-FORMING] SUBUNIT BETA, MITOCHONDRIAL"/>
    <property type="match status" value="1"/>
</dbReference>
<dbReference type="eggNOG" id="COG0045">
    <property type="taxonomic scope" value="Bacteria"/>
</dbReference>
<dbReference type="STRING" id="669502.SSDC_01775"/>
<dbReference type="SUPFAM" id="SSF52210">
    <property type="entry name" value="Succinyl-CoA synthetase domains"/>
    <property type="match status" value="1"/>
</dbReference>
<keyword evidence="2 8" id="KW-0816">Tricarboxylic acid cycle</keyword>
<keyword evidence="6 8" id="KW-0067">ATP-binding</keyword>
<dbReference type="SUPFAM" id="SSF56059">
    <property type="entry name" value="Glutathione synthetase ATP-binding domain-like"/>
    <property type="match status" value="1"/>
</dbReference>
<evidence type="ECO:0000256" key="3">
    <source>
        <dbReference type="ARBA" id="ARBA00022598"/>
    </source>
</evidence>
<dbReference type="PANTHER" id="PTHR11815">
    <property type="entry name" value="SUCCINYL-COA SYNTHETASE BETA CHAIN"/>
    <property type="match status" value="1"/>
</dbReference>
<organism evidence="10 11">
    <name type="scientific">Candidatus Profftella armatura</name>
    <dbReference type="NCBI Taxonomy" id="669502"/>
    <lineage>
        <taxon>Bacteria</taxon>
        <taxon>Pseudomonadati</taxon>
        <taxon>Pseudomonadota</taxon>
        <taxon>Betaproteobacteria</taxon>
        <taxon>Candidatus Profftella</taxon>
    </lineage>
</organism>
<keyword evidence="4 8" id="KW-0479">Metal-binding</keyword>
<dbReference type="Gene3D" id="3.30.470.20">
    <property type="entry name" value="ATP-grasp fold, B domain"/>
    <property type="match status" value="1"/>
</dbReference>
<dbReference type="InterPro" id="IPR013815">
    <property type="entry name" value="ATP_grasp_subdomain_1"/>
</dbReference>
<comment type="catalytic activity">
    <reaction evidence="8">
        <text>succinate + ATP + CoA = succinyl-CoA + ADP + phosphate</text>
        <dbReference type="Rhea" id="RHEA:17661"/>
        <dbReference type="ChEBI" id="CHEBI:30031"/>
        <dbReference type="ChEBI" id="CHEBI:30616"/>
        <dbReference type="ChEBI" id="CHEBI:43474"/>
        <dbReference type="ChEBI" id="CHEBI:57287"/>
        <dbReference type="ChEBI" id="CHEBI:57292"/>
        <dbReference type="ChEBI" id="CHEBI:456216"/>
        <dbReference type="EC" id="6.2.1.5"/>
    </reaction>
</comment>
<dbReference type="GO" id="GO:0004775">
    <property type="term" value="F:succinate-CoA ligase (ADP-forming) activity"/>
    <property type="evidence" value="ECO:0007669"/>
    <property type="project" value="UniProtKB-UniRule"/>
</dbReference>
<protein>
    <recommendedName>
        <fullName evidence="8">Succinate--CoA ligase [ADP-forming] subunit beta</fullName>
        <ecNumber evidence="8">6.2.1.5</ecNumber>
    </recommendedName>
    <alternativeName>
        <fullName evidence="8">Succinyl-CoA synthetase subunit beta</fullName>
        <shortName evidence="8">SCS-beta</shortName>
    </alternativeName>
</protein>
<dbReference type="PROSITE" id="PS01217">
    <property type="entry name" value="SUCCINYL_COA_LIG_3"/>
    <property type="match status" value="1"/>
</dbReference>
<dbReference type="FunFam" id="3.40.50.261:FF:000001">
    <property type="entry name" value="Succinate--CoA ligase [ADP-forming] subunit beta"/>
    <property type="match status" value="1"/>
</dbReference>
<dbReference type="Proteomes" id="UP000015216">
    <property type="component" value="Chromosome"/>
</dbReference>
<comment type="subunit">
    <text evidence="8">Heterotetramer of two alpha and two beta subunits.</text>
</comment>
<dbReference type="NCBIfam" id="NF001913">
    <property type="entry name" value="PRK00696.1"/>
    <property type="match status" value="1"/>
</dbReference>
<dbReference type="GeneID" id="301553258"/>
<keyword evidence="3 8" id="KW-0436">Ligase</keyword>
<dbReference type="GO" id="GO:0042709">
    <property type="term" value="C:succinate-CoA ligase complex"/>
    <property type="evidence" value="ECO:0007669"/>
    <property type="project" value="TreeGrafter"/>
</dbReference>
<evidence type="ECO:0000259" key="9">
    <source>
        <dbReference type="PROSITE" id="PS50975"/>
    </source>
</evidence>